<dbReference type="Pfam" id="PF00550">
    <property type="entry name" value="PP-binding"/>
    <property type="match status" value="1"/>
</dbReference>
<dbReference type="InterPro" id="IPR036736">
    <property type="entry name" value="ACP-like_sf"/>
</dbReference>
<accession>A0A2P5I3L7</accession>
<feature type="region of interest" description="Disordered" evidence="3">
    <location>
        <begin position="1015"/>
        <end position="1038"/>
    </location>
</feature>
<keyword evidence="2" id="KW-0597">Phosphoprotein</keyword>
<dbReference type="Gene3D" id="3.40.50.12780">
    <property type="entry name" value="N-terminal domain of ligase-like"/>
    <property type="match status" value="1"/>
</dbReference>
<evidence type="ECO:0000256" key="2">
    <source>
        <dbReference type="ARBA" id="ARBA00022553"/>
    </source>
</evidence>
<name>A0A2P5I3L7_DIAHE</name>
<dbReference type="Gene3D" id="3.40.50.720">
    <property type="entry name" value="NAD(P)-binding Rossmann-like Domain"/>
    <property type="match status" value="1"/>
</dbReference>
<dbReference type="InterPro" id="IPR000873">
    <property type="entry name" value="AMP-dep_synth/lig_dom"/>
</dbReference>
<dbReference type="SUPFAM" id="SSF51735">
    <property type="entry name" value="NAD(P)-binding Rossmann-fold domains"/>
    <property type="match status" value="1"/>
</dbReference>
<dbReference type="SMART" id="SM00823">
    <property type="entry name" value="PKS_PP"/>
    <property type="match status" value="1"/>
</dbReference>
<dbReference type="OrthoDB" id="429813at2759"/>
<dbReference type="Pfam" id="PF00501">
    <property type="entry name" value="AMP-binding"/>
    <property type="match status" value="1"/>
</dbReference>
<dbReference type="InterPro" id="IPR020806">
    <property type="entry name" value="PKS_PP-bd"/>
</dbReference>
<proteinExistence type="predicted"/>
<feature type="compositionally biased region" description="Pro residues" evidence="3">
    <location>
        <begin position="1019"/>
        <end position="1028"/>
    </location>
</feature>
<dbReference type="InterPro" id="IPR013120">
    <property type="entry name" value="FAR_NAD-bd"/>
</dbReference>
<evidence type="ECO:0000313" key="5">
    <source>
        <dbReference type="EMBL" id="POS77097.1"/>
    </source>
</evidence>
<feature type="domain" description="Polyketide synthase-like phosphopantetheine-binding" evidence="4">
    <location>
        <begin position="623"/>
        <end position="699"/>
    </location>
</feature>
<dbReference type="Pfam" id="PF23562">
    <property type="entry name" value="AMP-binding_C_3"/>
    <property type="match status" value="1"/>
</dbReference>
<dbReference type="PANTHER" id="PTHR44845:SF6">
    <property type="entry name" value="BETA-ALANINE-ACTIVATING ENZYME"/>
    <property type="match status" value="1"/>
</dbReference>
<dbReference type="Proteomes" id="UP000094444">
    <property type="component" value="Unassembled WGS sequence"/>
</dbReference>
<dbReference type="SUPFAM" id="SSF56801">
    <property type="entry name" value="Acetyl-CoA synthetase-like"/>
    <property type="match status" value="1"/>
</dbReference>
<gene>
    <name evidence="5" type="ORF">DHEL01_v204512</name>
</gene>
<feature type="region of interest" description="Disordered" evidence="3">
    <location>
        <begin position="1125"/>
        <end position="1144"/>
    </location>
</feature>
<dbReference type="EMBL" id="MAVT02000301">
    <property type="protein sequence ID" value="POS77097.1"/>
    <property type="molecule type" value="Genomic_DNA"/>
</dbReference>
<evidence type="ECO:0000259" key="4">
    <source>
        <dbReference type="SMART" id="SM00823"/>
    </source>
</evidence>
<dbReference type="InParanoid" id="A0A2P5I3L7"/>
<comment type="caution">
    <text evidence="5">The sequence shown here is derived from an EMBL/GenBank/DDBJ whole genome shotgun (WGS) entry which is preliminary data.</text>
</comment>
<sequence length="1176" mass="129216">MNTTSDTHALKSKEKGLTPAIKRVRFNVHAWRPDPIPPNMAQVDSRLNYFTCTLAEAAAWNAQHPHPFHTVNHLIDEQAEDLRQRPAVNFPGGCFGEDGREIKSDFTYRELRAYSLATAARLRRRLQVSDRNASGTVGLLCSSTPEFILTWLGLMRLGISAMLLAYVNILERTAINHLCSTCNASVIFADARNYDRVKGLRDGCLAIDISNILYNLKPEKSPTNIISHAKPDDIAYLFHTSGTSSGLPKPIPQSHYAAVGVLPRLPGGGSAATFSTTPLYHGGIADCFRAWASGATIHLFPGTQPITAANVQRAVKRANSYLANACPVKYFTCVPYILQMLGSDPADPEDESGLRLLQDMDLVGVGGAALPDSVGDYLASKNVNLVSRFGSAECGFLLSSHRDYITDRGWSYLRADLDLQPHYYDFEPQAEQDGEPSLFEFVVKPKWPHRGKINRPDGSFATSDLFERHPTIANAWRYHSRADAQITLLNGKKFDPAPVEGELLASDVGKSVLRDVMIFGTGREIPGVLLFPTKEIDSAEDDHVIEQLWPKVEQMNEKTQTHARLPKRSMVIVRGARGEIPQLPKSSKGTILRGQAEKMFAKEIERAVDHSPEVNSKKAKIPDSNVMDELGLLFDDIVGRHIDPQTDLFAQGVDSLACSQLRKSISKAFFPESDISLPLNVIYDQGSVERLTKYILRCRVSGAAVPDGLNEEDTDEQLMLDLVEQYRREIHAPAGSFDHQKDRVVVLTGATGALGAHILEILLQDPNVSRVYCLVRAAGLDQAKERILQALRSRDLELPSDMTEIDSKLVSLPCILQDDKLGLPGSEWERLASEATLMIHSAWSVNFSLKLRSFQDQLSGLVNLLELRNSTRSSAARFVFISSTASVISGAKGDRPISEVLSCEPDDASPLGYSRSKWVAENILASARVSGSFATPISSSTSGLPSPGVGEERTPIIIIRVGQLCGNTRTGAWNVTEAYPIMLSSARVSGCLPDLPGEALSWLPVDVAARSVMEIATSPPDPPEPPRAPGQRYSQTRSQHLHKTPVYHVLNPHQEPEWSDMLSWVRDGDAGSNGNGDQAGRHTAGAVSIVPAPEWIERLERALETQDHPARALLHLWKAAYRGRRGSPGGVGEGSAAATARFDTRRTERVSETMRGVRPLGREDVVRMWRWIEGNA</sequence>
<protein>
    <recommendedName>
        <fullName evidence="4">Polyketide synthase-like phosphopantetheine-binding domain-containing protein</fullName>
    </recommendedName>
</protein>
<evidence type="ECO:0000313" key="6">
    <source>
        <dbReference type="Proteomes" id="UP000094444"/>
    </source>
</evidence>
<reference evidence="5" key="1">
    <citation type="submission" date="2017-09" db="EMBL/GenBank/DDBJ databases">
        <title>Polyketide synthases of a Diaporthe helianthi virulent isolate.</title>
        <authorList>
            <person name="Baroncelli R."/>
        </authorList>
    </citation>
    <scope>NUCLEOTIDE SEQUENCE [LARGE SCALE GENOMIC DNA]</scope>
    <source>
        <strain evidence="5">7/96</strain>
    </source>
</reference>
<keyword evidence="1" id="KW-0596">Phosphopantetheine</keyword>
<dbReference type="STRING" id="158607.A0A2P5I3L7"/>
<dbReference type="AlphaFoldDB" id="A0A2P5I3L7"/>
<organism evidence="5 6">
    <name type="scientific">Diaporthe helianthi</name>
    <dbReference type="NCBI Taxonomy" id="158607"/>
    <lineage>
        <taxon>Eukaryota</taxon>
        <taxon>Fungi</taxon>
        <taxon>Dikarya</taxon>
        <taxon>Ascomycota</taxon>
        <taxon>Pezizomycotina</taxon>
        <taxon>Sordariomycetes</taxon>
        <taxon>Sordariomycetidae</taxon>
        <taxon>Diaporthales</taxon>
        <taxon>Diaporthaceae</taxon>
        <taxon>Diaporthe</taxon>
    </lineage>
</organism>
<dbReference type="SUPFAM" id="SSF47336">
    <property type="entry name" value="ACP-like"/>
    <property type="match status" value="1"/>
</dbReference>
<dbReference type="Pfam" id="PF07993">
    <property type="entry name" value="NAD_binding_4"/>
    <property type="match status" value="1"/>
</dbReference>
<dbReference type="PANTHER" id="PTHR44845">
    <property type="entry name" value="CARRIER DOMAIN-CONTAINING PROTEIN"/>
    <property type="match status" value="1"/>
</dbReference>
<dbReference type="InterPro" id="IPR042099">
    <property type="entry name" value="ANL_N_sf"/>
</dbReference>
<keyword evidence="6" id="KW-1185">Reference proteome</keyword>
<evidence type="ECO:0000256" key="1">
    <source>
        <dbReference type="ARBA" id="ARBA00022450"/>
    </source>
</evidence>
<dbReference type="InterPro" id="IPR036291">
    <property type="entry name" value="NAD(P)-bd_dom_sf"/>
</dbReference>
<dbReference type="Gene3D" id="1.10.1200.10">
    <property type="entry name" value="ACP-like"/>
    <property type="match status" value="1"/>
</dbReference>
<dbReference type="InterPro" id="IPR009081">
    <property type="entry name" value="PP-bd_ACP"/>
</dbReference>
<evidence type="ECO:0000256" key="3">
    <source>
        <dbReference type="SAM" id="MobiDB-lite"/>
    </source>
</evidence>
<dbReference type="GO" id="GO:0031177">
    <property type="term" value="F:phosphopantetheine binding"/>
    <property type="evidence" value="ECO:0007669"/>
    <property type="project" value="InterPro"/>
</dbReference>